<comment type="caution">
    <text evidence="1">The sequence shown here is derived from an EMBL/GenBank/DDBJ whole genome shotgun (WGS) entry which is preliminary data.</text>
</comment>
<dbReference type="AlphaFoldDB" id="D4DTQ0"/>
<organism evidence="1 2">
    <name type="scientific">Neisseria elongata subsp. glycolytica ATCC 29315</name>
    <dbReference type="NCBI Taxonomy" id="546263"/>
    <lineage>
        <taxon>Bacteria</taxon>
        <taxon>Pseudomonadati</taxon>
        <taxon>Pseudomonadota</taxon>
        <taxon>Betaproteobacteria</taxon>
        <taxon>Neisseriales</taxon>
        <taxon>Neisseriaceae</taxon>
        <taxon>Neisseria</taxon>
    </lineage>
</organism>
<evidence type="ECO:0000313" key="2">
    <source>
        <dbReference type="Proteomes" id="UP000005536"/>
    </source>
</evidence>
<gene>
    <name evidence="1" type="ORF">NEIELOOT_02456</name>
</gene>
<name>D4DTQ0_NEIEG</name>
<sequence>MVRSANLRKFKSPLITDYFPYISVQKITHFLSNQSKSWCKFFPAPALLKPTPHKDFRRFFLLPTQCKNKHLPTRNIFRRPAVF</sequence>
<proteinExistence type="predicted"/>
<protein>
    <submittedName>
        <fullName evidence="1">Uncharacterized protein</fullName>
    </submittedName>
</protein>
<dbReference type="Proteomes" id="UP000005536">
    <property type="component" value="Unassembled WGS sequence"/>
</dbReference>
<dbReference type="EMBL" id="ADBF01000247">
    <property type="protein sequence ID" value="EFE48778.1"/>
    <property type="molecule type" value="Genomic_DNA"/>
</dbReference>
<reference evidence="1 2" key="1">
    <citation type="submission" date="2010-02" db="EMBL/GenBank/DDBJ databases">
        <authorList>
            <person name="Weinstock G."/>
            <person name="Sodergren E."/>
            <person name="Clifton S."/>
            <person name="Fulton L."/>
            <person name="Fulton B."/>
            <person name="Courtney L."/>
            <person name="Fronick C."/>
            <person name="Harrison M."/>
            <person name="Strong C."/>
            <person name="Farmer C."/>
            <person name="Delahaunty K."/>
            <person name="Markovic C."/>
            <person name="Hall O."/>
            <person name="Minx P."/>
            <person name="Tomlinson C."/>
            <person name="Mitreva M."/>
            <person name="Nelson J."/>
            <person name="Hou S."/>
            <person name="Wollam A."/>
            <person name="Pepin K.H."/>
            <person name="Johnson M."/>
            <person name="Bhonagiri V."/>
            <person name="Zhang X."/>
            <person name="Suruliraj S."/>
            <person name="Warren W."/>
            <person name="Chinwalla A."/>
            <person name="Mardis E.R."/>
            <person name="Wilson R.K."/>
        </authorList>
    </citation>
    <scope>NUCLEOTIDE SEQUENCE [LARGE SCALE GENOMIC DNA]</scope>
    <source>
        <strain evidence="1 2">ATCC 29315</strain>
    </source>
</reference>
<evidence type="ECO:0000313" key="1">
    <source>
        <dbReference type="EMBL" id="EFE48778.1"/>
    </source>
</evidence>
<accession>D4DTQ0</accession>